<dbReference type="SUPFAM" id="SSF52172">
    <property type="entry name" value="CheY-like"/>
    <property type="match status" value="1"/>
</dbReference>
<dbReference type="SMART" id="SM01012">
    <property type="entry name" value="ANTAR"/>
    <property type="match status" value="1"/>
</dbReference>
<evidence type="ECO:0000259" key="5">
    <source>
        <dbReference type="PROSITE" id="PS50921"/>
    </source>
</evidence>
<dbReference type="GO" id="GO:0003723">
    <property type="term" value="F:RNA binding"/>
    <property type="evidence" value="ECO:0007669"/>
    <property type="project" value="InterPro"/>
</dbReference>
<evidence type="ECO:0000313" key="7">
    <source>
        <dbReference type="Proteomes" id="UP000542674"/>
    </source>
</evidence>
<proteinExistence type="predicted"/>
<dbReference type="GO" id="GO:0016301">
    <property type="term" value="F:kinase activity"/>
    <property type="evidence" value="ECO:0007669"/>
    <property type="project" value="UniProtKB-KW"/>
</dbReference>
<dbReference type="AlphaFoldDB" id="A0A7W7T472"/>
<dbReference type="Gene3D" id="3.30.450.40">
    <property type="match status" value="1"/>
</dbReference>
<feature type="domain" description="ANTAR" evidence="5">
    <location>
        <begin position="167"/>
        <end position="228"/>
    </location>
</feature>
<dbReference type="PROSITE" id="PS50921">
    <property type="entry name" value="ANTAR"/>
    <property type="match status" value="1"/>
</dbReference>
<dbReference type="InterPro" id="IPR005561">
    <property type="entry name" value="ANTAR"/>
</dbReference>
<comment type="caution">
    <text evidence="6">The sequence shown here is derived from an EMBL/GenBank/DDBJ whole genome shotgun (WGS) entry which is preliminary data.</text>
</comment>
<keyword evidence="1" id="KW-0808">Transferase</keyword>
<protein>
    <submittedName>
        <fullName evidence="6">GAF domain-containing protein</fullName>
    </submittedName>
</protein>
<keyword evidence="3" id="KW-0805">Transcription regulation</keyword>
<evidence type="ECO:0000256" key="1">
    <source>
        <dbReference type="ARBA" id="ARBA00022679"/>
    </source>
</evidence>
<dbReference type="Pfam" id="PF13185">
    <property type="entry name" value="GAF_2"/>
    <property type="match status" value="1"/>
</dbReference>
<dbReference type="Proteomes" id="UP000542674">
    <property type="component" value="Unassembled WGS sequence"/>
</dbReference>
<gene>
    <name evidence="6" type="ORF">F4559_002339</name>
</gene>
<dbReference type="InterPro" id="IPR012074">
    <property type="entry name" value="GAF_ANTAR"/>
</dbReference>
<evidence type="ECO:0000256" key="4">
    <source>
        <dbReference type="ARBA" id="ARBA00023163"/>
    </source>
</evidence>
<keyword evidence="7" id="KW-1185">Reference proteome</keyword>
<dbReference type="InterPro" id="IPR029016">
    <property type="entry name" value="GAF-like_dom_sf"/>
</dbReference>
<name>A0A7W7T472_9PSEU</name>
<keyword evidence="4" id="KW-0804">Transcription</keyword>
<dbReference type="PIRSF" id="PIRSF036625">
    <property type="entry name" value="GAF_ANTAR"/>
    <property type="match status" value="1"/>
</dbReference>
<dbReference type="InterPro" id="IPR011006">
    <property type="entry name" value="CheY-like_superfamily"/>
</dbReference>
<dbReference type="SUPFAM" id="SSF55781">
    <property type="entry name" value="GAF domain-like"/>
    <property type="match status" value="1"/>
</dbReference>
<dbReference type="Pfam" id="PF03861">
    <property type="entry name" value="ANTAR"/>
    <property type="match status" value="1"/>
</dbReference>
<evidence type="ECO:0000256" key="2">
    <source>
        <dbReference type="ARBA" id="ARBA00022777"/>
    </source>
</evidence>
<dbReference type="SMART" id="SM00065">
    <property type="entry name" value="GAF"/>
    <property type="match status" value="1"/>
</dbReference>
<dbReference type="RefSeq" id="WP_184668310.1">
    <property type="nucleotide sequence ID" value="NZ_BAABAI010000039.1"/>
</dbReference>
<keyword evidence="2" id="KW-0418">Kinase</keyword>
<dbReference type="EMBL" id="JACHJS010000001">
    <property type="protein sequence ID" value="MBB4964980.1"/>
    <property type="molecule type" value="Genomic_DNA"/>
</dbReference>
<organism evidence="6 7">
    <name type="scientific">Saccharothrix violaceirubra</name>
    <dbReference type="NCBI Taxonomy" id="413306"/>
    <lineage>
        <taxon>Bacteria</taxon>
        <taxon>Bacillati</taxon>
        <taxon>Actinomycetota</taxon>
        <taxon>Actinomycetes</taxon>
        <taxon>Pseudonocardiales</taxon>
        <taxon>Pseudonocardiaceae</taxon>
        <taxon>Saccharothrix</taxon>
    </lineage>
</organism>
<reference evidence="6 7" key="1">
    <citation type="submission" date="2020-08" db="EMBL/GenBank/DDBJ databases">
        <title>Sequencing the genomes of 1000 actinobacteria strains.</title>
        <authorList>
            <person name="Klenk H.-P."/>
        </authorList>
    </citation>
    <scope>NUCLEOTIDE SEQUENCE [LARGE SCALE GENOMIC DNA]</scope>
    <source>
        <strain evidence="6 7">DSM 45084</strain>
    </source>
</reference>
<dbReference type="InterPro" id="IPR003018">
    <property type="entry name" value="GAF"/>
</dbReference>
<accession>A0A7W7T472</accession>
<evidence type="ECO:0000313" key="6">
    <source>
        <dbReference type="EMBL" id="MBB4964980.1"/>
    </source>
</evidence>
<dbReference type="InterPro" id="IPR036388">
    <property type="entry name" value="WH-like_DNA-bd_sf"/>
</dbReference>
<evidence type="ECO:0000256" key="3">
    <source>
        <dbReference type="ARBA" id="ARBA00023015"/>
    </source>
</evidence>
<dbReference type="Gene3D" id="1.10.10.10">
    <property type="entry name" value="Winged helix-like DNA-binding domain superfamily/Winged helix DNA-binding domain"/>
    <property type="match status" value="1"/>
</dbReference>
<sequence length="247" mass="26707">MDHDLAQDTFIMLADTLAADFDTTVVLGLLAERCRDLFDVAACGLLLADENNDAVDLAAASDRDARTLEQLQLTTCQGPALDCFRAGSVVVCHDLVDAWQRWPRFAPVAVADGFRGAHVLPLRLRDQVLGTLGLYTMVPGPLERRVLALGQGLADMAAIGLVNWRILRGYETTARQLRTALDSRILIEQAKGVLAERMRIDVDAAFAILRAHARATNRKLVDAAAGVVDGSLPLLGAVVERRGNDPS</sequence>